<evidence type="ECO:0000313" key="2">
    <source>
        <dbReference type="EMBL" id="MCS0608815.1"/>
    </source>
</evidence>
<dbReference type="EMBL" id="JANUGV010000002">
    <property type="protein sequence ID" value="MCS0608815.1"/>
    <property type="molecule type" value="Genomic_DNA"/>
</dbReference>
<name>A0ABT2BJX8_9BURK</name>
<protein>
    <submittedName>
        <fullName evidence="2">Uncharacterized protein</fullName>
    </submittedName>
</protein>
<keyword evidence="3" id="KW-1185">Reference proteome</keyword>
<dbReference type="RefSeq" id="WP_258856483.1">
    <property type="nucleotide sequence ID" value="NZ_JANUGV010000002.1"/>
</dbReference>
<evidence type="ECO:0000256" key="1">
    <source>
        <dbReference type="SAM" id="MobiDB-lite"/>
    </source>
</evidence>
<feature type="region of interest" description="Disordered" evidence="1">
    <location>
        <begin position="96"/>
        <end position="116"/>
    </location>
</feature>
<evidence type="ECO:0000313" key="3">
    <source>
        <dbReference type="Proteomes" id="UP001205861"/>
    </source>
</evidence>
<comment type="caution">
    <text evidence="2">The sequence shown here is derived from an EMBL/GenBank/DDBJ whole genome shotgun (WGS) entry which is preliminary data.</text>
</comment>
<reference evidence="2 3" key="1">
    <citation type="submission" date="2022-08" db="EMBL/GenBank/DDBJ databases">
        <title>Reclassification of Massilia species as members of the genera Telluria, Duganella, Pseudoduganella, Mokoshia gen. nov. and Zemynaea gen. nov. using orthogonal and non-orthogonal genome-based approaches.</title>
        <authorList>
            <person name="Bowman J.P."/>
        </authorList>
    </citation>
    <scope>NUCLEOTIDE SEQUENCE [LARGE SCALE GENOMIC DNA]</scope>
    <source>
        <strain evidence="2 3">JCM 31607</strain>
    </source>
</reference>
<dbReference type="Proteomes" id="UP001205861">
    <property type="component" value="Unassembled WGS sequence"/>
</dbReference>
<accession>A0ABT2BJX8</accession>
<organism evidence="2 3">
    <name type="scientific">Massilia solisilvae</name>
    <dbReference type="NCBI Taxonomy" id="1811225"/>
    <lineage>
        <taxon>Bacteria</taxon>
        <taxon>Pseudomonadati</taxon>
        <taxon>Pseudomonadota</taxon>
        <taxon>Betaproteobacteria</taxon>
        <taxon>Burkholderiales</taxon>
        <taxon>Oxalobacteraceae</taxon>
        <taxon>Telluria group</taxon>
        <taxon>Massilia</taxon>
    </lineage>
</organism>
<proteinExistence type="predicted"/>
<gene>
    <name evidence="2" type="ORF">NX773_11620</name>
</gene>
<sequence length="176" mass="19566">MQVVTIKGTPDSVAKIPVIKLPPGSPVYDYNPPLLPRDAPDWVVAQMSSEPDTCPDAGIVKVCIRGKCPPDRLPGHQYFFPQRMCDWSHVFCNEGQESASDNERQPGSETSGKTQAELDEICVNNNKVEIDVCKAHFPPSRQYREYKVCEEQANRRMYACFATASKLTDNGAHPAP</sequence>